<sequence length="63" mass="6305">MILYASEQLRGGVWAAVAAHAGFNGAGALLPADGDVAVMIELGVMIILAAVVHALSQASNKSS</sequence>
<keyword evidence="1" id="KW-0812">Transmembrane</keyword>
<feature type="transmembrane region" description="Helical" evidence="1">
    <location>
        <begin position="36"/>
        <end position="55"/>
    </location>
</feature>
<dbReference type="EMBL" id="JACCBU010000001">
    <property type="protein sequence ID" value="NYE73396.1"/>
    <property type="molecule type" value="Genomic_DNA"/>
</dbReference>
<keyword evidence="1" id="KW-1133">Transmembrane helix</keyword>
<keyword evidence="3" id="KW-1185">Reference proteome</keyword>
<proteinExistence type="predicted"/>
<accession>A0A7Y9LEU3</accession>
<dbReference type="RefSeq" id="WP_179754853.1">
    <property type="nucleotide sequence ID" value="NZ_JACCBU010000001.1"/>
</dbReference>
<name>A0A7Y9LEU3_9ACTN</name>
<organism evidence="2 3">
    <name type="scientific">Microlunatus parietis</name>
    <dbReference type="NCBI Taxonomy" id="682979"/>
    <lineage>
        <taxon>Bacteria</taxon>
        <taxon>Bacillati</taxon>
        <taxon>Actinomycetota</taxon>
        <taxon>Actinomycetes</taxon>
        <taxon>Propionibacteriales</taxon>
        <taxon>Propionibacteriaceae</taxon>
        <taxon>Microlunatus</taxon>
    </lineage>
</organism>
<gene>
    <name evidence="2" type="ORF">BKA15_004725</name>
</gene>
<evidence type="ECO:0000313" key="3">
    <source>
        <dbReference type="Proteomes" id="UP000569914"/>
    </source>
</evidence>
<protein>
    <submittedName>
        <fullName evidence="2">Uncharacterized protein</fullName>
    </submittedName>
</protein>
<dbReference type="AlphaFoldDB" id="A0A7Y9LEU3"/>
<evidence type="ECO:0000256" key="1">
    <source>
        <dbReference type="SAM" id="Phobius"/>
    </source>
</evidence>
<feature type="transmembrane region" description="Helical" evidence="1">
    <location>
        <begin position="12"/>
        <end position="30"/>
    </location>
</feature>
<evidence type="ECO:0000313" key="2">
    <source>
        <dbReference type="EMBL" id="NYE73396.1"/>
    </source>
</evidence>
<keyword evidence="1" id="KW-0472">Membrane</keyword>
<comment type="caution">
    <text evidence="2">The sequence shown here is derived from an EMBL/GenBank/DDBJ whole genome shotgun (WGS) entry which is preliminary data.</text>
</comment>
<reference evidence="2 3" key="1">
    <citation type="submission" date="2020-07" db="EMBL/GenBank/DDBJ databases">
        <title>Sequencing the genomes of 1000 actinobacteria strains.</title>
        <authorList>
            <person name="Klenk H.-P."/>
        </authorList>
    </citation>
    <scope>NUCLEOTIDE SEQUENCE [LARGE SCALE GENOMIC DNA]</scope>
    <source>
        <strain evidence="2 3">DSM 22083</strain>
    </source>
</reference>
<dbReference type="Proteomes" id="UP000569914">
    <property type="component" value="Unassembled WGS sequence"/>
</dbReference>